<organism evidence="2 3">
    <name type="scientific">Thalassiosira oceanica</name>
    <name type="common">Marine diatom</name>
    <dbReference type="NCBI Taxonomy" id="159749"/>
    <lineage>
        <taxon>Eukaryota</taxon>
        <taxon>Sar</taxon>
        <taxon>Stramenopiles</taxon>
        <taxon>Ochrophyta</taxon>
        <taxon>Bacillariophyta</taxon>
        <taxon>Coscinodiscophyceae</taxon>
        <taxon>Thalassiosirophycidae</taxon>
        <taxon>Thalassiosirales</taxon>
        <taxon>Thalassiosiraceae</taxon>
        <taxon>Thalassiosira</taxon>
    </lineage>
</organism>
<accession>K0TGY5</accession>
<evidence type="ECO:0000313" key="3">
    <source>
        <dbReference type="Proteomes" id="UP000266841"/>
    </source>
</evidence>
<dbReference type="AlphaFoldDB" id="K0TGY5"/>
<sequence length="134" mass="14441">MALCISSLPHMPAEPPGRRRVSACGGRGAPDRLGEVGRDAHHRDAEVLQHVDLVDPPLGRGDHRRDHGRRRVEEVAGEGVPLRRRHGDVRGGLGAGADRGPERPEDVVGRKRAVRAADFRVGRKVAPLLPGPPP</sequence>
<proteinExistence type="predicted"/>
<feature type="region of interest" description="Disordered" evidence="1">
    <location>
        <begin position="1"/>
        <end position="35"/>
    </location>
</feature>
<reference evidence="2 3" key="1">
    <citation type="journal article" date="2012" name="Genome Biol.">
        <title>Genome and low-iron response of an oceanic diatom adapted to chronic iron limitation.</title>
        <authorList>
            <person name="Lommer M."/>
            <person name="Specht M."/>
            <person name="Roy A.S."/>
            <person name="Kraemer L."/>
            <person name="Andreson R."/>
            <person name="Gutowska M.A."/>
            <person name="Wolf J."/>
            <person name="Bergner S.V."/>
            <person name="Schilhabel M.B."/>
            <person name="Klostermeier U.C."/>
            <person name="Beiko R.G."/>
            <person name="Rosenstiel P."/>
            <person name="Hippler M."/>
            <person name="Laroche J."/>
        </authorList>
    </citation>
    <scope>NUCLEOTIDE SEQUENCE [LARGE SCALE GENOMIC DNA]</scope>
    <source>
        <strain evidence="2 3">CCMP1005</strain>
    </source>
</reference>
<gene>
    <name evidence="2" type="ORF">THAOC_00096</name>
</gene>
<protein>
    <submittedName>
        <fullName evidence="2">Uncharacterized protein</fullName>
    </submittedName>
</protein>
<feature type="compositionally biased region" description="Basic and acidic residues" evidence="1">
    <location>
        <begin position="99"/>
        <end position="110"/>
    </location>
</feature>
<feature type="region of interest" description="Disordered" evidence="1">
    <location>
        <begin position="54"/>
        <end position="110"/>
    </location>
</feature>
<dbReference type="EMBL" id="AGNL01000102">
    <property type="protein sequence ID" value="EJK78028.1"/>
    <property type="molecule type" value="Genomic_DNA"/>
</dbReference>
<dbReference type="Proteomes" id="UP000266841">
    <property type="component" value="Unassembled WGS sequence"/>
</dbReference>
<evidence type="ECO:0000256" key="1">
    <source>
        <dbReference type="SAM" id="MobiDB-lite"/>
    </source>
</evidence>
<evidence type="ECO:0000313" key="2">
    <source>
        <dbReference type="EMBL" id="EJK78028.1"/>
    </source>
</evidence>
<name>K0TGY5_THAOC</name>
<comment type="caution">
    <text evidence="2">The sequence shown here is derived from an EMBL/GenBank/DDBJ whole genome shotgun (WGS) entry which is preliminary data.</text>
</comment>
<feature type="non-terminal residue" evidence="2">
    <location>
        <position position="134"/>
    </location>
</feature>
<keyword evidence="3" id="KW-1185">Reference proteome</keyword>